<feature type="region of interest" description="Disordered" evidence="1">
    <location>
        <begin position="28"/>
        <end position="62"/>
    </location>
</feature>
<feature type="compositionally biased region" description="Basic and acidic residues" evidence="1">
    <location>
        <begin position="45"/>
        <end position="62"/>
    </location>
</feature>
<dbReference type="Proteomes" id="UP000027986">
    <property type="component" value="Chromosome"/>
</dbReference>
<gene>
    <name evidence="2" type="ORF">HX89_09595</name>
</gene>
<evidence type="ECO:0000313" key="3">
    <source>
        <dbReference type="Proteomes" id="UP000027986"/>
    </source>
</evidence>
<dbReference type="EMBL" id="CP008889">
    <property type="protein sequence ID" value="AIF41159.1"/>
    <property type="molecule type" value="Genomic_DNA"/>
</dbReference>
<dbReference type="HOGENOM" id="CLU_2896656_0_0_11"/>
<keyword evidence="3" id="KW-1185">Reference proteome</keyword>
<sequence length="62" mass="7018">MVTTAMPKSPFMSRFQFVQPDCCPGGPTITHRRPFPSQRFTIDGPKGEGPRRTPCESRMYEA</sequence>
<accession>A0A075JGZ5</accession>
<dbReference type="AlphaFoldDB" id="A0A075JGZ5"/>
<proteinExistence type="predicted"/>
<protein>
    <submittedName>
        <fullName evidence="2">Uncharacterized protein</fullName>
    </submittedName>
</protein>
<dbReference type="KEGG" id="dni:HX89_09595"/>
<evidence type="ECO:0000313" key="2">
    <source>
        <dbReference type="EMBL" id="AIF41159.1"/>
    </source>
</evidence>
<evidence type="ECO:0000256" key="1">
    <source>
        <dbReference type="SAM" id="MobiDB-lite"/>
    </source>
</evidence>
<name>A0A075JGZ5_9MICO</name>
<organism evidence="2 3">
    <name type="scientific">Dermacoccus nishinomiyaensis</name>
    <dbReference type="NCBI Taxonomy" id="1274"/>
    <lineage>
        <taxon>Bacteria</taxon>
        <taxon>Bacillati</taxon>
        <taxon>Actinomycetota</taxon>
        <taxon>Actinomycetes</taxon>
        <taxon>Micrococcales</taxon>
        <taxon>Dermacoccaceae</taxon>
        <taxon>Dermacoccus</taxon>
    </lineage>
</organism>
<reference evidence="2 3" key="1">
    <citation type="submission" date="2014-07" db="EMBL/GenBank/DDBJ databases">
        <title>Genome Sequencing of Dermacoccus nishinomiyaensis.</title>
        <authorList>
            <person name="Hong K.W."/>
            <person name="Chan K.G."/>
        </authorList>
    </citation>
    <scope>NUCLEOTIDE SEQUENCE [LARGE SCALE GENOMIC DNA]</scope>
    <source>
        <strain evidence="2 3">M25</strain>
    </source>
</reference>